<proteinExistence type="predicted"/>
<sequence length="762" mass="85261">MLPEGLIIKEPGLVSNRRRPLKWLRQLPAASMQQDFGKQANHLNTSSDDFGNNVLYYGILSDIRYSYNQLLVSCLAHRSVIDGKAIFDENLNPAENLLPLYNIVPVILPRYSGVGDSNIAQKRSLPSADVEESSGAQPIKKRQTSRKTTPVSTRPASAAAAIAGAFGGRRVYAGSIQPELNSHLSCEDVKSLVISPPAIDSAAVAINIVANIEKLKMDDEDYSFPTSPLSSKEAFTDSSPSPPPPSVRSRSIEIVIPVRNFRKSANADNRDSDGDIKMEEFEPPIQLKLEDFDLDNGDGYMGTQLTAEEKLLFESYDVFLDGIADEIRPPVEAIDVRPTLDYTKELRNIDRKLVANGLRSKLRYFCNSRTRRCRFGDMMGTKQAASILTRCVFATNPCCLAAGKISLFQAASSPYFRMFLIQLEEEQRLFLFDKYLAELHRKSKALPDTVKGKHRRLRSTDAESPKARPYVPAKTRNRWEWVDFADLDPLDVVHVPFTEQEKRVVLEMVSHCLDGKKGKIDWATLANNLPGRSDTSCFRFYNDVRNEHAELAKTTSASLIAWNGSRMHRFIYFRMAQLPYFILSNTNPVISDVPTGRQTFQTLPRLLMEQRIMGVQAPQPRLTIAQKGLMNLKDAGRVEEGSGDVVDVRFGRTCTGLKLAVASCCDGSPEYNRPGNLRLCDVENHTVHQLHGHKNRKGTSELWSTVADVKFSNDGRFLFSCGHDSTAKVWSSTGELIDTLGKALIFHCLHQIVKEIPRRPAH</sequence>
<dbReference type="InterPro" id="IPR001005">
    <property type="entry name" value="SANT/Myb"/>
</dbReference>
<dbReference type="AlphaFoldDB" id="A0A433QJR2"/>
<dbReference type="Gene3D" id="1.10.10.60">
    <property type="entry name" value="Homeodomain-like"/>
    <property type="match status" value="1"/>
</dbReference>
<feature type="region of interest" description="Disordered" evidence="2">
    <location>
        <begin position="450"/>
        <end position="469"/>
    </location>
</feature>
<feature type="region of interest" description="Disordered" evidence="2">
    <location>
        <begin position="123"/>
        <end position="156"/>
    </location>
</feature>
<evidence type="ECO:0000256" key="1">
    <source>
        <dbReference type="PROSITE-ProRule" id="PRU00221"/>
    </source>
</evidence>
<keyword evidence="5" id="KW-1185">Reference proteome</keyword>
<dbReference type="Proteomes" id="UP000274822">
    <property type="component" value="Unassembled WGS sequence"/>
</dbReference>
<dbReference type="PROSITE" id="PS50082">
    <property type="entry name" value="WD_REPEATS_2"/>
    <property type="match status" value="1"/>
</dbReference>
<dbReference type="EMBL" id="RBNJ01004429">
    <property type="protein sequence ID" value="RUS29996.1"/>
    <property type="molecule type" value="Genomic_DNA"/>
</dbReference>
<dbReference type="Gene3D" id="2.130.10.10">
    <property type="entry name" value="YVTN repeat-like/Quinoprotein amine dehydrogenase"/>
    <property type="match status" value="1"/>
</dbReference>
<evidence type="ECO:0000259" key="3">
    <source>
        <dbReference type="SMART" id="SM00717"/>
    </source>
</evidence>
<feature type="repeat" description="WD" evidence="1">
    <location>
        <begin position="706"/>
        <end position="731"/>
    </location>
</feature>
<name>A0A433QJR2_9FUNG</name>
<dbReference type="CDD" id="cd00167">
    <property type="entry name" value="SANT"/>
    <property type="match status" value="1"/>
</dbReference>
<gene>
    <name evidence="4" type="ORF">BC938DRAFT_479979</name>
</gene>
<dbReference type="InterPro" id="IPR001680">
    <property type="entry name" value="WD40_rpt"/>
</dbReference>
<accession>A0A433QJR2</accession>
<protein>
    <recommendedName>
        <fullName evidence="3">Myb-like domain-containing protein</fullName>
    </recommendedName>
</protein>
<feature type="region of interest" description="Disordered" evidence="2">
    <location>
        <begin position="220"/>
        <end position="249"/>
    </location>
</feature>
<organism evidence="4 5">
    <name type="scientific">Jimgerdemannia flammicorona</name>
    <dbReference type="NCBI Taxonomy" id="994334"/>
    <lineage>
        <taxon>Eukaryota</taxon>
        <taxon>Fungi</taxon>
        <taxon>Fungi incertae sedis</taxon>
        <taxon>Mucoromycota</taxon>
        <taxon>Mucoromycotina</taxon>
        <taxon>Endogonomycetes</taxon>
        <taxon>Endogonales</taxon>
        <taxon>Endogonaceae</taxon>
        <taxon>Jimgerdemannia</taxon>
    </lineage>
</organism>
<reference evidence="4 5" key="1">
    <citation type="journal article" date="2018" name="New Phytol.">
        <title>Phylogenomics of Endogonaceae and evolution of mycorrhizas within Mucoromycota.</title>
        <authorList>
            <person name="Chang Y."/>
            <person name="Desiro A."/>
            <person name="Na H."/>
            <person name="Sandor L."/>
            <person name="Lipzen A."/>
            <person name="Clum A."/>
            <person name="Barry K."/>
            <person name="Grigoriev I.V."/>
            <person name="Martin F.M."/>
            <person name="Stajich J.E."/>
            <person name="Smith M.E."/>
            <person name="Bonito G."/>
            <person name="Spatafora J.W."/>
        </authorList>
    </citation>
    <scope>NUCLEOTIDE SEQUENCE [LARGE SCALE GENOMIC DNA]</scope>
    <source>
        <strain evidence="4 5">AD002</strain>
    </source>
</reference>
<feature type="compositionally biased region" description="Polar residues" evidence="2">
    <location>
        <begin position="146"/>
        <end position="155"/>
    </location>
</feature>
<dbReference type="SMART" id="SM00320">
    <property type="entry name" value="WD40"/>
    <property type="match status" value="1"/>
</dbReference>
<evidence type="ECO:0000313" key="4">
    <source>
        <dbReference type="EMBL" id="RUS29996.1"/>
    </source>
</evidence>
<keyword evidence="1" id="KW-0853">WD repeat</keyword>
<dbReference type="SMART" id="SM00717">
    <property type="entry name" value="SANT"/>
    <property type="match status" value="1"/>
</dbReference>
<evidence type="ECO:0000256" key="2">
    <source>
        <dbReference type="SAM" id="MobiDB-lite"/>
    </source>
</evidence>
<dbReference type="SUPFAM" id="SSF82171">
    <property type="entry name" value="DPP6 N-terminal domain-like"/>
    <property type="match status" value="1"/>
</dbReference>
<dbReference type="InterPro" id="IPR015943">
    <property type="entry name" value="WD40/YVTN_repeat-like_dom_sf"/>
</dbReference>
<feature type="domain" description="Myb-like" evidence="3">
    <location>
        <begin position="493"/>
        <end position="547"/>
    </location>
</feature>
<comment type="caution">
    <text evidence="4">The sequence shown here is derived from an EMBL/GenBank/DDBJ whole genome shotgun (WGS) entry which is preliminary data.</text>
</comment>
<evidence type="ECO:0000313" key="5">
    <source>
        <dbReference type="Proteomes" id="UP000274822"/>
    </source>
</evidence>